<evidence type="ECO:0000256" key="3">
    <source>
        <dbReference type="ARBA" id="ARBA00023295"/>
    </source>
</evidence>
<dbReference type="Proteomes" id="UP000285084">
    <property type="component" value="Unassembled WGS sequence"/>
</dbReference>
<gene>
    <name evidence="6" type="ORF">BFJ69_g12248</name>
</gene>
<comment type="similarity">
    <text evidence="1 4">Belongs to the glycosyl hydrolase 43 family.</text>
</comment>
<evidence type="ECO:0008006" key="8">
    <source>
        <dbReference type="Google" id="ProtNLM"/>
    </source>
</evidence>
<dbReference type="VEuPathDB" id="FungiDB:FOMG_00016"/>
<dbReference type="GO" id="GO:0004553">
    <property type="term" value="F:hydrolase activity, hydrolyzing O-glycosyl compounds"/>
    <property type="evidence" value="ECO:0007669"/>
    <property type="project" value="InterPro"/>
</dbReference>
<evidence type="ECO:0000256" key="4">
    <source>
        <dbReference type="RuleBase" id="RU361187"/>
    </source>
</evidence>
<dbReference type="VEuPathDB" id="FungiDB:FOZG_00014"/>
<proteinExistence type="inferred from homology"/>
<dbReference type="VEuPathDB" id="FungiDB:FOXG_17666"/>
<keyword evidence="2 4" id="KW-0378">Hydrolase</keyword>
<dbReference type="Pfam" id="PF04616">
    <property type="entry name" value="Glyco_hydro_43"/>
    <property type="match status" value="1"/>
</dbReference>
<organism evidence="6 7">
    <name type="scientific">Fusarium oxysporum</name>
    <name type="common">Fusarium vascular wilt</name>
    <dbReference type="NCBI Taxonomy" id="5507"/>
    <lineage>
        <taxon>Eukaryota</taxon>
        <taxon>Fungi</taxon>
        <taxon>Dikarya</taxon>
        <taxon>Ascomycota</taxon>
        <taxon>Pezizomycotina</taxon>
        <taxon>Sordariomycetes</taxon>
        <taxon>Hypocreomycetidae</taxon>
        <taxon>Hypocreales</taxon>
        <taxon>Nectriaceae</taxon>
        <taxon>Fusarium</taxon>
        <taxon>Fusarium oxysporum species complex</taxon>
    </lineage>
</organism>
<sequence length="324" mass="36185">MRSYVSSLLVAGLMSGLGAATSARMPLDTRQEAAFNNPVLFQDLPDIDVFRVGSVYYYSTSTFAFSPGAPVLKSYDLVNWTPVTHSVPDVADFGEEYRLNGDNDRAYVKGIWASSMRYRESNDKFYWMGCIQSTGKTFLYTAPGNGAADNDGENDNWEWTLEGTIDQCFYDNGIFFDDDDTMYVTWGNRQLRVTQLSDDGLSVVRTETIYDSGDDLYLEGAHFYKTRGYYWVCPTKVASGQYILRSTEPFGTYEVREFWDNLSGPLSNAGYAHQGGMVDTPEGDWHYLAFMDAYPAGRIPVLAPSHGLTMTGHQLYSMAMAAGA</sequence>
<dbReference type="AlphaFoldDB" id="A0A420MPR1"/>
<dbReference type="VEuPathDB" id="FungiDB:FOC4_g10000816"/>
<accession>A0A420MPR1</accession>
<dbReference type="CDD" id="cd09001">
    <property type="entry name" value="GH43_FsAxh1-like"/>
    <property type="match status" value="1"/>
</dbReference>
<dbReference type="Gene3D" id="2.115.10.20">
    <property type="entry name" value="Glycosyl hydrolase domain, family 43"/>
    <property type="match status" value="1"/>
</dbReference>
<evidence type="ECO:0000256" key="2">
    <source>
        <dbReference type="ARBA" id="ARBA00022801"/>
    </source>
</evidence>
<keyword evidence="5" id="KW-0732">Signal</keyword>
<evidence type="ECO:0000313" key="7">
    <source>
        <dbReference type="Proteomes" id="UP000285084"/>
    </source>
</evidence>
<dbReference type="VEuPathDB" id="FungiDB:FOIG_16544"/>
<dbReference type="InterPro" id="IPR023296">
    <property type="entry name" value="Glyco_hydro_beta-prop_sf"/>
</dbReference>
<evidence type="ECO:0000313" key="6">
    <source>
        <dbReference type="EMBL" id="RKK69983.1"/>
    </source>
</evidence>
<dbReference type="PANTHER" id="PTHR42812:SF15">
    <property type="entry name" value="HYDROLASE, PUTATIVE (AFU_ORTHOLOGUE AFUA_2G00930)-RELATED"/>
    <property type="match status" value="1"/>
</dbReference>
<dbReference type="PANTHER" id="PTHR42812">
    <property type="entry name" value="BETA-XYLOSIDASE"/>
    <property type="match status" value="1"/>
</dbReference>
<feature type="signal peptide" evidence="5">
    <location>
        <begin position="1"/>
        <end position="23"/>
    </location>
</feature>
<feature type="chain" id="PRO_5019021401" description="Beta-xylosidase C-terminal Concanavalin A-like domain-containing protein" evidence="5">
    <location>
        <begin position="24"/>
        <end position="324"/>
    </location>
</feature>
<comment type="caution">
    <text evidence="6">The sequence shown here is derived from an EMBL/GenBank/DDBJ whole genome shotgun (WGS) entry which is preliminary data.</text>
</comment>
<protein>
    <recommendedName>
        <fullName evidence="8">Beta-xylosidase C-terminal Concanavalin A-like domain-containing protein</fullName>
    </recommendedName>
</protein>
<dbReference type="VEuPathDB" id="FungiDB:FOC1_g10004384"/>
<evidence type="ECO:0000256" key="1">
    <source>
        <dbReference type="ARBA" id="ARBA00009865"/>
    </source>
</evidence>
<keyword evidence="3 4" id="KW-0326">Glycosidase</keyword>
<dbReference type="SUPFAM" id="SSF75005">
    <property type="entry name" value="Arabinanase/levansucrase/invertase"/>
    <property type="match status" value="1"/>
</dbReference>
<dbReference type="VEuPathDB" id="FungiDB:HZS61_011403"/>
<dbReference type="InterPro" id="IPR006710">
    <property type="entry name" value="Glyco_hydro_43"/>
</dbReference>
<reference evidence="6 7" key="1">
    <citation type="journal article" date="2018" name="Sci. Rep.">
        <title>Characterisation of pathogen-specific regions and novel effector candidates in Fusarium oxysporum f. sp. cepae.</title>
        <authorList>
            <person name="Armitage A.D."/>
            <person name="Taylor A."/>
            <person name="Sobczyk M.K."/>
            <person name="Baxter L."/>
            <person name="Greenfield B.P."/>
            <person name="Bates H.J."/>
            <person name="Wilson F."/>
            <person name="Jackson A.C."/>
            <person name="Ott S."/>
            <person name="Harrison R.J."/>
            <person name="Clarkson J.P."/>
        </authorList>
    </citation>
    <scope>NUCLEOTIDE SEQUENCE [LARGE SCALE GENOMIC DNA]</scope>
    <source>
        <strain evidence="6 7">Fo_A13</strain>
    </source>
</reference>
<dbReference type="EMBL" id="MRCX01000143">
    <property type="protein sequence ID" value="RKK69983.1"/>
    <property type="molecule type" value="Genomic_DNA"/>
</dbReference>
<dbReference type="GO" id="GO:0005975">
    <property type="term" value="P:carbohydrate metabolic process"/>
    <property type="evidence" value="ECO:0007669"/>
    <property type="project" value="InterPro"/>
</dbReference>
<dbReference type="InterPro" id="IPR051795">
    <property type="entry name" value="Glycosyl_Hydrlase_43"/>
</dbReference>
<name>A0A420MPR1_FUSOX</name>
<evidence type="ECO:0000256" key="5">
    <source>
        <dbReference type="SAM" id="SignalP"/>
    </source>
</evidence>